<keyword evidence="5" id="KW-0315">Glutamine amidotransferase</keyword>
<dbReference type="GO" id="GO:0005737">
    <property type="term" value="C:cytoplasm"/>
    <property type="evidence" value="ECO:0007669"/>
    <property type="project" value="TreeGrafter"/>
</dbReference>
<dbReference type="SUPFAM" id="SSF52317">
    <property type="entry name" value="Class I glutamine amidotransferase-like"/>
    <property type="match status" value="1"/>
</dbReference>
<evidence type="ECO:0000259" key="4">
    <source>
        <dbReference type="Pfam" id="PF01965"/>
    </source>
</evidence>
<proteinExistence type="inferred from homology"/>
<protein>
    <submittedName>
        <fullName evidence="5">Type 1 glutamine amidotransferase domain-containing protein</fullName>
    </submittedName>
</protein>
<keyword evidence="6" id="KW-1185">Reference proteome</keyword>
<dbReference type="EMBL" id="JAGEOJ010000011">
    <property type="protein sequence ID" value="MBO2450674.1"/>
    <property type="molecule type" value="Genomic_DNA"/>
</dbReference>
<dbReference type="InterPro" id="IPR029062">
    <property type="entry name" value="Class_I_gatase-like"/>
</dbReference>
<organism evidence="5 6">
    <name type="scientific">Actinomadura barringtoniae</name>
    <dbReference type="NCBI Taxonomy" id="1427535"/>
    <lineage>
        <taxon>Bacteria</taxon>
        <taxon>Bacillati</taxon>
        <taxon>Actinomycetota</taxon>
        <taxon>Actinomycetes</taxon>
        <taxon>Streptosporangiales</taxon>
        <taxon>Thermomonosporaceae</taxon>
        <taxon>Actinomadura</taxon>
    </lineage>
</organism>
<gene>
    <name evidence="5" type="ORF">J4573_26460</name>
</gene>
<name>A0A939PIY3_9ACTN</name>
<sequence length="226" mass="23620">MAEILFVLTGADRWTLADGTGHPTGFWAEEFVVPYRTFTEAGHRVTVATPGAVVPKPDPASLTADFGGEAFAAEVEGIAALRDPIKVEEADPAAYDAVFYPGGHGPMEDLSVNADSGRLLTAALDSGRPLAVVCHGPAAMLAAERADGTPTFAGYRLAAFTNEEETQAGFADKAAWLLEDRLVALGANVDKGEAWAPHVVVDRNLYTGQNPSSSGPLADEVLKALG</sequence>
<evidence type="ECO:0000256" key="2">
    <source>
        <dbReference type="ARBA" id="ARBA00023239"/>
    </source>
</evidence>
<dbReference type="RefSeq" id="WP_208258566.1">
    <property type="nucleotide sequence ID" value="NZ_JAGEOJ010000011.1"/>
</dbReference>
<dbReference type="GO" id="GO:0019172">
    <property type="term" value="F:glyoxalase III activity"/>
    <property type="evidence" value="ECO:0007669"/>
    <property type="project" value="TreeGrafter"/>
</dbReference>
<evidence type="ECO:0000313" key="6">
    <source>
        <dbReference type="Proteomes" id="UP000669179"/>
    </source>
</evidence>
<comment type="caution">
    <text evidence="5">The sequence shown here is derived from an EMBL/GenBank/DDBJ whole genome shotgun (WGS) entry which is preliminary data.</text>
</comment>
<dbReference type="PANTHER" id="PTHR48094:SF11">
    <property type="entry name" value="GLUTATHIONE-INDEPENDENT GLYOXALASE HSP31-RELATED"/>
    <property type="match status" value="1"/>
</dbReference>
<dbReference type="Pfam" id="PF01965">
    <property type="entry name" value="DJ-1_PfpI"/>
    <property type="match status" value="1"/>
</dbReference>
<keyword evidence="1" id="KW-0346">Stress response</keyword>
<evidence type="ECO:0000256" key="3">
    <source>
        <dbReference type="ARBA" id="ARBA00038493"/>
    </source>
</evidence>
<dbReference type="PANTHER" id="PTHR48094">
    <property type="entry name" value="PROTEIN/NUCLEIC ACID DEGLYCASE DJ-1-RELATED"/>
    <property type="match status" value="1"/>
</dbReference>
<reference evidence="5" key="1">
    <citation type="submission" date="2021-03" db="EMBL/GenBank/DDBJ databases">
        <authorList>
            <person name="Kanchanasin P."/>
            <person name="Saeng-In P."/>
            <person name="Phongsopitanun W."/>
            <person name="Yuki M."/>
            <person name="Kudo T."/>
            <person name="Ohkuma M."/>
            <person name="Tanasupawat S."/>
        </authorList>
    </citation>
    <scope>NUCLEOTIDE SEQUENCE</scope>
    <source>
        <strain evidence="5">GKU 128</strain>
    </source>
</reference>
<dbReference type="Gene3D" id="3.40.50.880">
    <property type="match status" value="1"/>
</dbReference>
<keyword evidence="2" id="KW-0456">Lyase</keyword>
<dbReference type="GO" id="GO:0019243">
    <property type="term" value="P:methylglyoxal catabolic process to D-lactate via S-lactoyl-glutathione"/>
    <property type="evidence" value="ECO:0007669"/>
    <property type="project" value="TreeGrafter"/>
</dbReference>
<dbReference type="CDD" id="cd03141">
    <property type="entry name" value="GATase1_Hsp31_like"/>
    <property type="match status" value="1"/>
</dbReference>
<evidence type="ECO:0000313" key="5">
    <source>
        <dbReference type="EMBL" id="MBO2450674.1"/>
    </source>
</evidence>
<accession>A0A939PIY3</accession>
<feature type="domain" description="DJ-1/PfpI" evidence="4">
    <location>
        <begin position="28"/>
        <end position="223"/>
    </location>
</feature>
<dbReference type="Proteomes" id="UP000669179">
    <property type="component" value="Unassembled WGS sequence"/>
</dbReference>
<dbReference type="AlphaFoldDB" id="A0A939PIY3"/>
<comment type="similarity">
    <text evidence="3">Belongs to the peptidase C56 family. HSP31-like subfamily.</text>
</comment>
<dbReference type="InterPro" id="IPR002818">
    <property type="entry name" value="DJ-1/PfpI"/>
</dbReference>
<dbReference type="InterPro" id="IPR050325">
    <property type="entry name" value="Prot/Nucl_acid_deglycase"/>
</dbReference>
<evidence type="ECO:0000256" key="1">
    <source>
        <dbReference type="ARBA" id="ARBA00023016"/>
    </source>
</evidence>